<name>A0A8S5PV66_9CAUD</name>
<organism evidence="1">
    <name type="scientific">Siphoviridae sp. ctlgF9</name>
    <dbReference type="NCBI Taxonomy" id="2825649"/>
    <lineage>
        <taxon>Viruses</taxon>
        <taxon>Duplodnaviria</taxon>
        <taxon>Heunggongvirae</taxon>
        <taxon>Uroviricota</taxon>
        <taxon>Caudoviricetes</taxon>
    </lineage>
</organism>
<dbReference type="EMBL" id="BK015517">
    <property type="protein sequence ID" value="DAE10664.1"/>
    <property type="molecule type" value="Genomic_DNA"/>
</dbReference>
<proteinExistence type="predicted"/>
<reference evidence="1" key="1">
    <citation type="journal article" date="2021" name="Proc. Natl. Acad. Sci. U.S.A.">
        <title>A Catalog of Tens of Thousands of Viruses from Human Metagenomes Reveals Hidden Associations with Chronic Diseases.</title>
        <authorList>
            <person name="Tisza M.J."/>
            <person name="Buck C.B."/>
        </authorList>
    </citation>
    <scope>NUCLEOTIDE SEQUENCE</scope>
    <source>
        <strain evidence="1">CtlgF9</strain>
    </source>
</reference>
<accession>A0A8S5PV66</accession>
<evidence type="ECO:0000313" key="1">
    <source>
        <dbReference type="EMBL" id="DAE10664.1"/>
    </source>
</evidence>
<sequence length="163" mass="18088">MTIERMSELPSERLEAILSELEKEMAEIKESQIISGDNLRFTENSTNAVADWQGPLPRGGQFGNAGAKFLRVTATAKHSDVLFADIIFEARYPDGTLVYETDQKTKPFGQFFKRIVQPLPLVSNRTNQVEWLVGVTGTAGQTVSMKVYIVANDNVEVGVVEHV</sequence>
<protein>
    <submittedName>
        <fullName evidence="1">Uncharacterized protein</fullName>
    </submittedName>
</protein>